<reference evidence="5" key="1">
    <citation type="submission" date="2018-11" db="EMBL/GenBank/DDBJ databases">
        <title>Chitinophaga lutea sp.nov., isolate from arsenic contaminated soil.</title>
        <authorList>
            <person name="Zong Y."/>
        </authorList>
    </citation>
    <scope>NUCLEOTIDE SEQUENCE [LARGE SCALE GENOMIC DNA]</scope>
    <source>
        <strain evidence="5">YLT18</strain>
    </source>
</reference>
<dbReference type="Gene3D" id="2.60.450.10">
    <property type="entry name" value="Lipopolysaccharide (LPS) transport protein A like domain"/>
    <property type="match status" value="2"/>
</dbReference>
<dbReference type="InterPro" id="IPR005653">
    <property type="entry name" value="OstA-like_N"/>
</dbReference>
<feature type="domain" description="Organic solvent tolerance-like N-terminal" evidence="3">
    <location>
        <begin position="48"/>
        <end position="203"/>
    </location>
</feature>
<evidence type="ECO:0000259" key="2">
    <source>
        <dbReference type="Pfam" id="PF03968"/>
    </source>
</evidence>
<protein>
    <recommendedName>
        <fullName evidence="2 3">Organic solvent tolerance-like N-terminal domain-containing protein</fullName>
    </recommendedName>
</protein>
<feature type="domain" description="Organic solvent tolerance-like N-terminal" evidence="2">
    <location>
        <begin position="325"/>
        <end position="423"/>
    </location>
</feature>
<dbReference type="AlphaFoldDB" id="A0A3N4MCR0"/>
<evidence type="ECO:0000313" key="4">
    <source>
        <dbReference type="EMBL" id="RPD41654.1"/>
    </source>
</evidence>
<keyword evidence="1" id="KW-0732">Signal</keyword>
<organism evidence="4 5">
    <name type="scientific">Chitinophaga barathri</name>
    <dbReference type="NCBI Taxonomy" id="1647451"/>
    <lineage>
        <taxon>Bacteria</taxon>
        <taxon>Pseudomonadati</taxon>
        <taxon>Bacteroidota</taxon>
        <taxon>Chitinophagia</taxon>
        <taxon>Chitinophagales</taxon>
        <taxon>Chitinophagaceae</taxon>
        <taxon>Chitinophaga</taxon>
    </lineage>
</organism>
<dbReference type="PANTHER" id="PTHR36504:SF1">
    <property type="entry name" value="LIPOPOLYSACCHARIDE EXPORT SYSTEM PROTEIN LPTA"/>
    <property type="match status" value="1"/>
</dbReference>
<dbReference type="GO" id="GO:0017089">
    <property type="term" value="F:glycolipid transfer activity"/>
    <property type="evidence" value="ECO:0007669"/>
    <property type="project" value="TreeGrafter"/>
</dbReference>
<evidence type="ECO:0000259" key="3">
    <source>
        <dbReference type="Pfam" id="PF13100"/>
    </source>
</evidence>
<dbReference type="Proteomes" id="UP000279089">
    <property type="component" value="Unassembled WGS sequence"/>
</dbReference>
<dbReference type="PANTHER" id="PTHR36504">
    <property type="entry name" value="LIPOPOLYSACCHARIDE EXPORT SYSTEM PROTEIN LPTA"/>
    <property type="match status" value="1"/>
</dbReference>
<dbReference type="Pfam" id="PF13100">
    <property type="entry name" value="OstA_2"/>
    <property type="match status" value="1"/>
</dbReference>
<name>A0A3N4MCR0_9BACT</name>
<keyword evidence="5" id="KW-1185">Reference proteome</keyword>
<dbReference type="RefSeq" id="WP_120516044.1">
    <property type="nucleotide sequence ID" value="NZ_QXZY01000005.1"/>
</dbReference>
<dbReference type="GO" id="GO:0030288">
    <property type="term" value="C:outer membrane-bounded periplasmic space"/>
    <property type="evidence" value="ECO:0007669"/>
    <property type="project" value="TreeGrafter"/>
</dbReference>
<sequence length="550" mass="61076">MFKNALYGLVLLGGIGASGLLTAAYRAPARLPLHRTETVPVQEDTSKKIQLIQAKSVVNLQTDTLSERRFVGDVIFKQGTSLLSCDSASFNANTNIIEAWGHVHINQDDSVHTYSDQLLYRGNQRLATLTGNAKLTDTKIVLTSPTLNYDLNTKIGTYDQGGKLVNGESVLTSREGIYYGETKDVYFKKEVVVVDPGFTLGTDTLMYNSVTKIATIMAPTTINDGKMTMYVTSGYYNTDLGYGNFAQRPTIEDSTNTFTANEIQTDKATGISIATGNMIWRDTAQKVAVLANYGIVNQNVKTVLATQKPVMLLEGKDDTLFVAGDTLFSGVIPFLKDSATLAEDSARIARGDTSNTNKSDTADKRFLIAYHHVKIYSDSLQGVADSVYYSSVDSIFRLYRNPVLWASNNQLTGDTIFLFTKNQKADKLLLDQNALIVNSPGPDMYNQIKGNTILGYFGDEKLDSMYVNGNAENIYYVQDDDSAFISINRLLSANTRVYFENGELERIVFVKEPEATMYPFTQMPEEQKLLPGFKWEIHRKPKSKYELIGQ</sequence>
<proteinExistence type="predicted"/>
<dbReference type="EMBL" id="RMBX01000004">
    <property type="protein sequence ID" value="RPD41654.1"/>
    <property type="molecule type" value="Genomic_DNA"/>
</dbReference>
<dbReference type="GO" id="GO:0015920">
    <property type="term" value="P:lipopolysaccharide transport"/>
    <property type="evidence" value="ECO:0007669"/>
    <property type="project" value="TreeGrafter"/>
</dbReference>
<dbReference type="Pfam" id="PF03968">
    <property type="entry name" value="LptD_N"/>
    <property type="match status" value="1"/>
</dbReference>
<accession>A0A3N4MCR0</accession>
<dbReference type="OrthoDB" id="9805931at2"/>
<comment type="caution">
    <text evidence="4">The sequence shown here is derived from an EMBL/GenBank/DDBJ whole genome shotgun (WGS) entry which is preliminary data.</text>
</comment>
<gene>
    <name evidence="4" type="ORF">EG028_10140</name>
</gene>
<evidence type="ECO:0000256" key="1">
    <source>
        <dbReference type="ARBA" id="ARBA00022729"/>
    </source>
</evidence>
<dbReference type="InterPro" id="IPR052037">
    <property type="entry name" value="LPS_export_LptA"/>
</dbReference>
<evidence type="ECO:0000313" key="5">
    <source>
        <dbReference type="Proteomes" id="UP000279089"/>
    </source>
</evidence>
<dbReference type="GO" id="GO:0009279">
    <property type="term" value="C:cell outer membrane"/>
    <property type="evidence" value="ECO:0007669"/>
    <property type="project" value="TreeGrafter"/>
</dbReference>